<evidence type="ECO:0000313" key="1">
    <source>
        <dbReference type="EMBL" id="KDQ14408.1"/>
    </source>
</evidence>
<keyword evidence="2" id="KW-1185">Reference proteome</keyword>
<gene>
    <name evidence="1" type="ORF">BOTBODRAFT_350684</name>
</gene>
<sequence>MSLGRQRFTRPTQFIDSLTSKRFNIYYRCDRNCNKFCFRPIARPAGKFSTY</sequence>
<dbReference type="Proteomes" id="UP000027195">
    <property type="component" value="Unassembled WGS sequence"/>
</dbReference>
<dbReference type="InParanoid" id="A0A067MF68"/>
<organism evidence="1 2">
    <name type="scientific">Botryobasidium botryosum (strain FD-172 SS1)</name>
    <dbReference type="NCBI Taxonomy" id="930990"/>
    <lineage>
        <taxon>Eukaryota</taxon>
        <taxon>Fungi</taxon>
        <taxon>Dikarya</taxon>
        <taxon>Basidiomycota</taxon>
        <taxon>Agaricomycotina</taxon>
        <taxon>Agaricomycetes</taxon>
        <taxon>Cantharellales</taxon>
        <taxon>Botryobasidiaceae</taxon>
        <taxon>Botryobasidium</taxon>
    </lineage>
</organism>
<dbReference type="EMBL" id="KL198038">
    <property type="protein sequence ID" value="KDQ14408.1"/>
    <property type="molecule type" value="Genomic_DNA"/>
</dbReference>
<accession>A0A067MF68</accession>
<dbReference type="HOGENOM" id="CLU_3106024_0_0_1"/>
<name>A0A067MF68_BOTB1</name>
<evidence type="ECO:0000313" key="2">
    <source>
        <dbReference type="Proteomes" id="UP000027195"/>
    </source>
</evidence>
<reference evidence="2" key="1">
    <citation type="journal article" date="2014" name="Proc. Natl. Acad. Sci. U.S.A.">
        <title>Extensive sampling of basidiomycete genomes demonstrates inadequacy of the white-rot/brown-rot paradigm for wood decay fungi.</title>
        <authorList>
            <person name="Riley R."/>
            <person name="Salamov A.A."/>
            <person name="Brown D.W."/>
            <person name="Nagy L.G."/>
            <person name="Floudas D."/>
            <person name="Held B.W."/>
            <person name="Levasseur A."/>
            <person name="Lombard V."/>
            <person name="Morin E."/>
            <person name="Otillar R."/>
            <person name="Lindquist E.A."/>
            <person name="Sun H."/>
            <person name="LaButti K.M."/>
            <person name="Schmutz J."/>
            <person name="Jabbour D."/>
            <person name="Luo H."/>
            <person name="Baker S.E."/>
            <person name="Pisabarro A.G."/>
            <person name="Walton J.D."/>
            <person name="Blanchette R.A."/>
            <person name="Henrissat B."/>
            <person name="Martin F."/>
            <person name="Cullen D."/>
            <person name="Hibbett D.S."/>
            <person name="Grigoriev I.V."/>
        </authorList>
    </citation>
    <scope>NUCLEOTIDE SEQUENCE [LARGE SCALE GENOMIC DNA]</scope>
    <source>
        <strain evidence="2">FD-172 SS1</strain>
    </source>
</reference>
<dbReference type="AlphaFoldDB" id="A0A067MF68"/>
<proteinExistence type="predicted"/>
<protein>
    <submittedName>
        <fullName evidence="1">Uncharacterized protein</fullName>
    </submittedName>
</protein>